<keyword evidence="1" id="KW-0812">Transmembrane</keyword>
<proteinExistence type="predicted"/>
<protein>
    <submittedName>
        <fullName evidence="2">Uncharacterized protein</fullName>
    </submittedName>
</protein>
<evidence type="ECO:0000313" key="2">
    <source>
        <dbReference type="EMBL" id="RPD60195.1"/>
    </source>
</evidence>
<dbReference type="Proteomes" id="UP000313359">
    <property type="component" value="Unassembled WGS sequence"/>
</dbReference>
<accession>A0A5C2S8I7</accession>
<keyword evidence="1" id="KW-1133">Transmembrane helix</keyword>
<sequence>MPQFANASTSPLFGINVNVSTEAQIGKPGCGRLLHRFTVKNWNPISMQTEPAGACPGRHHQTDSTFVWLRERVNPIHGLVVALITVLIHSVWYHLVYIRTLDHPPIYTLDELSFYHCLKEAIRTQCCL</sequence>
<evidence type="ECO:0000256" key="1">
    <source>
        <dbReference type="SAM" id="Phobius"/>
    </source>
</evidence>
<keyword evidence="3" id="KW-1185">Reference proteome</keyword>
<evidence type="ECO:0000313" key="3">
    <source>
        <dbReference type="Proteomes" id="UP000313359"/>
    </source>
</evidence>
<name>A0A5C2S8I7_9APHY</name>
<gene>
    <name evidence="2" type="ORF">L227DRAFT_109511</name>
</gene>
<feature type="transmembrane region" description="Helical" evidence="1">
    <location>
        <begin position="76"/>
        <end position="96"/>
    </location>
</feature>
<dbReference type="EMBL" id="ML122267">
    <property type="protein sequence ID" value="RPD60195.1"/>
    <property type="molecule type" value="Genomic_DNA"/>
</dbReference>
<organism evidence="2 3">
    <name type="scientific">Lentinus tigrinus ALCF2SS1-6</name>
    <dbReference type="NCBI Taxonomy" id="1328759"/>
    <lineage>
        <taxon>Eukaryota</taxon>
        <taxon>Fungi</taxon>
        <taxon>Dikarya</taxon>
        <taxon>Basidiomycota</taxon>
        <taxon>Agaricomycotina</taxon>
        <taxon>Agaricomycetes</taxon>
        <taxon>Polyporales</taxon>
        <taxon>Polyporaceae</taxon>
        <taxon>Lentinus</taxon>
    </lineage>
</organism>
<keyword evidence="1" id="KW-0472">Membrane</keyword>
<reference evidence="2" key="1">
    <citation type="journal article" date="2018" name="Genome Biol. Evol.">
        <title>Genomics and development of Lentinus tigrinus, a white-rot wood-decaying mushroom with dimorphic fruiting bodies.</title>
        <authorList>
            <person name="Wu B."/>
            <person name="Xu Z."/>
            <person name="Knudson A."/>
            <person name="Carlson A."/>
            <person name="Chen N."/>
            <person name="Kovaka S."/>
            <person name="LaButti K."/>
            <person name="Lipzen A."/>
            <person name="Pennachio C."/>
            <person name="Riley R."/>
            <person name="Schakwitz W."/>
            <person name="Umezawa K."/>
            <person name="Ohm R.A."/>
            <person name="Grigoriev I.V."/>
            <person name="Nagy L.G."/>
            <person name="Gibbons J."/>
            <person name="Hibbett D."/>
        </authorList>
    </citation>
    <scope>NUCLEOTIDE SEQUENCE [LARGE SCALE GENOMIC DNA]</scope>
    <source>
        <strain evidence="2">ALCF2SS1-6</strain>
    </source>
</reference>
<dbReference type="AlphaFoldDB" id="A0A5C2S8I7"/>